<reference evidence="2" key="1">
    <citation type="journal article" date="2014" name="Int. J. Syst. Evol. Microbiol.">
        <title>Complete genome sequence of Corynebacterium casei LMG S-19264T (=DSM 44701T), isolated from a smear-ripened cheese.</title>
        <authorList>
            <consortium name="US DOE Joint Genome Institute (JGI-PGF)"/>
            <person name="Walter F."/>
            <person name="Albersmeier A."/>
            <person name="Kalinowski J."/>
            <person name="Ruckert C."/>
        </authorList>
    </citation>
    <scope>NUCLEOTIDE SEQUENCE</scope>
    <source>
        <strain evidence="2">CCM 8711</strain>
    </source>
</reference>
<name>A0A917J9S1_9SPHI</name>
<organism evidence="2 3">
    <name type="scientific">Mucilaginibacter galii</name>
    <dbReference type="NCBI Taxonomy" id="2005073"/>
    <lineage>
        <taxon>Bacteria</taxon>
        <taxon>Pseudomonadati</taxon>
        <taxon>Bacteroidota</taxon>
        <taxon>Sphingobacteriia</taxon>
        <taxon>Sphingobacteriales</taxon>
        <taxon>Sphingobacteriaceae</taxon>
        <taxon>Mucilaginibacter</taxon>
    </lineage>
</organism>
<gene>
    <name evidence="2" type="ORF">GCM10011425_26300</name>
</gene>
<comment type="caution">
    <text evidence="2">The sequence shown here is derived from an EMBL/GenBank/DDBJ whole genome shotgun (WGS) entry which is preliminary data.</text>
</comment>
<sequence length="147" mass="15928">MAQHKTKQSLHQDIDDDGKTLTVNISGTSGGKNIQYHRQFNVAGMNKQKKDAMLNRNTDSLGMNRHNNPSVPPAPAANSSSRSVTSSVHSSVKEHNDTLAITITGTINNEPINYNRNFKVKGLSKPQKGAIVRRVTDSLGIGPVPSK</sequence>
<dbReference type="AlphaFoldDB" id="A0A917J9S1"/>
<evidence type="ECO:0000313" key="2">
    <source>
        <dbReference type="EMBL" id="GGI51418.1"/>
    </source>
</evidence>
<protein>
    <submittedName>
        <fullName evidence="2">Uncharacterized protein</fullName>
    </submittedName>
</protein>
<reference evidence="2" key="2">
    <citation type="submission" date="2020-09" db="EMBL/GenBank/DDBJ databases">
        <authorList>
            <person name="Sun Q."/>
            <person name="Sedlacek I."/>
        </authorList>
    </citation>
    <scope>NUCLEOTIDE SEQUENCE</scope>
    <source>
        <strain evidence="2">CCM 8711</strain>
    </source>
</reference>
<evidence type="ECO:0000256" key="1">
    <source>
        <dbReference type="SAM" id="MobiDB-lite"/>
    </source>
</evidence>
<keyword evidence="3" id="KW-1185">Reference proteome</keyword>
<feature type="compositionally biased region" description="Low complexity" evidence="1">
    <location>
        <begin position="76"/>
        <end position="90"/>
    </location>
</feature>
<dbReference type="Proteomes" id="UP000662074">
    <property type="component" value="Unassembled WGS sequence"/>
</dbReference>
<dbReference type="EMBL" id="BMDO01000007">
    <property type="protein sequence ID" value="GGI51418.1"/>
    <property type="molecule type" value="Genomic_DNA"/>
</dbReference>
<evidence type="ECO:0000313" key="3">
    <source>
        <dbReference type="Proteomes" id="UP000662074"/>
    </source>
</evidence>
<accession>A0A917J9S1</accession>
<proteinExistence type="predicted"/>
<feature type="region of interest" description="Disordered" evidence="1">
    <location>
        <begin position="45"/>
        <end position="92"/>
    </location>
</feature>